<dbReference type="Proteomes" id="UP001519460">
    <property type="component" value="Unassembled WGS sequence"/>
</dbReference>
<evidence type="ECO:0000256" key="1">
    <source>
        <dbReference type="SAM" id="MobiDB-lite"/>
    </source>
</evidence>
<comment type="caution">
    <text evidence="3">The sequence shown here is derived from an EMBL/GenBank/DDBJ whole genome shotgun (WGS) entry which is preliminary data.</text>
</comment>
<organism evidence="3 4">
    <name type="scientific">Batillaria attramentaria</name>
    <dbReference type="NCBI Taxonomy" id="370345"/>
    <lineage>
        <taxon>Eukaryota</taxon>
        <taxon>Metazoa</taxon>
        <taxon>Spiralia</taxon>
        <taxon>Lophotrochozoa</taxon>
        <taxon>Mollusca</taxon>
        <taxon>Gastropoda</taxon>
        <taxon>Caenogastropoda</taxon>
        <taxon>Sorbeoconcha</taxon>
        <taxon>Cerithioidea</taxon>
        <taxon>Batillariidae</taxon>
        <taxon>Batillaria</taxon>
    </lineage>
</organism>
<evidence type="ECO:0008006" key="5">
    <source>
        <dbReference type="Google" id="ProtNLM"/>
    </source>
</evidence>
<evidence type="ECO:0000313" key="3">
    <source>
        <dbReference type="EMBL" id="KAK7490475.1"/>
    </source>
</evidence>
<reference evidence="3 4" key="1">
    <citation type="journal article" date="2023" name="Sci. Data">
        <title>Genome assembly of the Korean intertidal mud-creeper Batillaria attramentaria.</title>
        <authorList>
            <person name="Patra A.K."/>
            <person name="Ho P.T."/>
            <person name="Jun S."/>
            <person name="Lee S.J."/>
            <person name="Kim Y."/>
            <person name="Won Y.J."/>
        </authorList>
    </citation>
    <scope>NUCLEOTIDE SEQUENCE [LARGE SCALE GENOMIC DNA]</scope>
    <source>
        <strain evidence="3">Wonlab-2016</strain>
    </source>
</reference>
<feature type="transmembrane region" description="Helical" evidence="2">
    <location>
        <begin position="41"/>
        <end position="64"/>
    </location>
</feature>
<keyword evidence="2" id="KW-0812">Transmembrane</keyword>
<feature type="compositionally biased region" description="Polar residues" evidence="1">
    <location>
        <begin position="136"/>
        <end position="154"/>
    </location>
</feature>
<dbReference type="AlphaFoldDB" id="A0ABD0KTH2"/>
<keyword evidence="2" id="KW-0472">Membrane</keyword>
<dbReference type="EMBL" id="JACVVK020000126">
    <property type="protein sequence ID" value="KAK7490475.1"/>
    <property type="molecule type" value="Genomic_DNA"/>
</dbReference>
<accession>A0ABD0KTH2</accession>
<feature type="region of interest" description="Disordered" evidence="1">
    <location>
        <begin position="129"/>
        <end position="154"/>
    </location>
</feature>
<name>A0ABD0KTH2_9CAEN</name>
<sequence length="154" mass="17558">MIRKNTKMIVAVTIPVTFKSLARLVIHLTLTNDNFQHLPSALVYSMDAVFVMCVSLNVFCYTYFSVRFGKVLQEFRLKVTETLTCRRRREVSFQQDLGQKVVFRLSHGHILQTVIVPVSGDNTTTVEEGVSEAEPSPNSINRHVNRNSTRSNNR</sequence>
<evidence type="ECO:0000256" key="2">
    <source>
        <dbReference type="SAM" id="Phobius"/>
    </source>
</evidence>
<keyword evidence="2" id="KW-1133">Transmembrane helix</keyword>
<keyword evidence="4" id="KW-1185">Reference proteome</keyword>
<evidence type="ECO:0000313" key="4">
    <source>
        <dbReference type="Proteomes" id="UP001519460"/>
    </source>
</evidence>
<proteinExistence type="predicted"/>
<protein>
    <recommendedName>
        <fullName evidence="5">G-protein coupled receptors family 1 profile domain-containing protein</fullName>
    </recommendedName>
</protein>
<gene>
    <name evidence="3" type="ORF">BaRGS_00018261</name>
</gene>